<feature type="region of interest" description="Disordered" evidence="1">
    <location>
        <begin position="132"/>
        <end position="162"/>
    </location>
</feature>
<gene>
    <name evidence="2" type="ORF">FNW21_15965</name>
</gene>
<feature type="region of interest" description="Disordered" evidence="1">
    <location>
        <begin position="84"/>
        <end position="103"/>
    </location>
</feature>
<dbReference type="InterPro" id="IPR050708">
    <property type="entry name" value="T6SS_VgrG/RHS"/>
</dbReference>
<sequence length="359" mass="39431">EFCLSLAGDHKQTLGRRKKRAGTYKYRLNSKEYQDELELNVYDMDMRQYDPAIGRWAVIDPVVHYEESPYTGFGNNPVFYADPSGADPYESQADRSGEMSNDEWTAQNRRDIDKQLGGDGVDVATGTYSTAEERIQNEQENNNSTDGGDSEPTVGGIPHSSDSNNDYYWNSVTNSYEVYPKFIKGFDTIKNESNLTDQERLLRLRGSEGITPMEFSSPFFPMAWVGKLFGAIGGSVVAKGITAEGAVWAQKTFSNTFSTVGKFAGKTVESVAGALRRGTLSVSDVPINVVVRNGQTFILNTRSSAALMQAGIPRSAWNVINQTGVSSFESMLTNQLGRNGLINGTSTIRQSGTLLILSH</sequence>
<evidence type="ECO:0000313" key="3">
    <source>
        <dbReference type="Proteomes" id="UP000316371"/>
    </source>
</evidence>
<name>A0A553DMU6_9FLAO</name>
<dbReference type="EMBL" id="VJZT01000041">
    <property type="protein sequence ID" value="TRX34098.1"/>
    <property type="molecule type" value="Genomic_DNA"/>
</dbReference>
<evidence type="ECO:0000256" key="1">
    <source>
        <dbReference type="SAM" id="MobiDB-lite"/>
    </source>
</evidence>
<feature type="non-terminal residue" evidence="2">
    <location>
        <position position="1"/>
    </location>
</feature>
<protein>
    <recommendedName>
        <fullName evidence="4">RHS repeat-associated core domain-containing protein</fullName>
    </recommendedName>
</protein>
<dbReference type="InterPro" id="IPR022385">
    <property type="entry name" value="Rhs_assc_core"/>
</dbReference>
<dbReference type="Gene3D" id="2.180.10.10">
    <property type="entry name" value="RHS repeat-associated core"/>
    <property type="match status" value="1"/>
</dbReference>
<dbReference type="NCBIfam" id="TIGR03696">
    <property type="entry name" value="Rhs_assc_core"/>
    <property type="match status" value="1"/>
</dbReference>
<dbReference type="AlphaFoldDB" id="A0A553DMU6"/>
<dbReference type="PANTHER" id="PTHR32305:SF15">
    <property type="entry name" value="PROTEIN RHSA-RELATED"/>
    <property type="match status" value="1"/>
</dbReference>
<evidence type="ECO:0008006" key="4">
    <source>
        <dbReference type="Google" id="ProtNLM"/>
    </source>
</evidence>
<comment type="caution">
    <text evidence="2">The sequence shown here is derived from an EMBL/GenBank/DDBJ whole genome shotgun (WGS) entry which is preliminary data.</text>
</comment>
<proteinExistence type="predicted"/>
<dbReference type="Proteomes" id="UP000316371">
    <property type="component" value="Unassembled WGS sequence"/>
</dbReference>
<evidence type="ECO:0000313" key="2">
    <source>
        <dbReference type="EMBL" id="TRX34098.1"/>
    </source>
</evidence>
<organism evidence="2 3">
    <name type="scientific">Flavobacterium restrictum</name>
    <dbReference type="NCBI Taxonomy" id="2594428"/>
    <lineage>
        <taxon>Bacteria</taxon>
        <taxon>Pseudomonadati</taxon>
        <taxon>Bacteroidota</taxon>
        <taxon>Flavobacteriia</taxon>
        <taxon>Flavobacteriales</taxon>
        <taxon>Flavobacteriaceae</taxon>
        <taxon>Flavobacterium</taxon>
    </lineage>
</organism>
<keyword evidence="3" id="KW-1185">Reference proteome</keyword>
<dbReference type="RefSeq" id="WP_317129311.1">
    <property type="nucleotide sequence ID" value="NZ_VJZT01000041.1"/>
</dbReference>
<accession>A0A553DMU6</accession>
<dbReference type="PANTHER" id="PTHR32305">
    <property type="match status" value="1"/>
</dbReference>
<reference evidence="2 3" key="1">
    <citation type="submission" date="2019-07" db="EMBL/GenBank/DDBJ databases">
        <title>Novel species of Flavobacterium.</title>
        <authorList>
            <person name="Liu Q."/>
            <person name="Xin Y.-H."/>
        </authorList>
    </citation>
    <scope>NUCLEOTIDE SEQUENCE [LARGE SCALE GENOMIC DNA]</scope>
    <source>
        <strain evidence="2 3">LB1R34</strain>
    </source>
</reference>